<evidence type="ECO:0008006" key="3">
    <source>
        <dbReference type="Google" id="ProtNLM"/>
    </source>
</evidence>
<comment type="caution">
    <text evidence="1">The sequence shown here is derived from an EMBL/GenBank/DDBJ whole genome shotgun (WGS) entry which is preliminary data.</text>
</comment>
<reference evidence="1 2" key="1">
    <citation type="submission" date="2018-10" db="EMBL/GenBank/DDBJ databases">
        <title>Anaerotruncus faecis sp. nov., isolated from human feces.</title>
        <authorList>
            <person name="Wang Y.-J."/>
        </authorList>
    </citation>
    <scope>NUCLEOTIDE SEQUENCE [LARGE SCALE GENOMIC DNA]</scope>
    <source>
        <strain evidence="1 2">22A2-44</strain>
    </source>
</reference>
<dbReference type="AlphaFoldDB" id="A0A498CLI5"/>
<protein>
    <recommendedName>
        <fullName evidence="3">DUF2634 domain-containing protein</fullName>
    </recommendedName>
</protein>
<sequence length="117" mass="12387">MDALLIDGGHLCDSLGSPVMVGGERELLQRAAIRLAVRRGSLPHDPAFGSTLHRLDADGPAGARDARALAAARLALAPLPQFEVRAAACAWEPGARRLTVRITLALAGRDYQLEVDV</sequence>
<gene>
    <name evidence="1" type="ORF">D4A47_09855</name>
</gene>
<evidence type="ECO:0000313" key="1">
    <source>
        <dbReference type="EMBL" id="RLL09658.1"/>
    </source>
</evidence>
<accession>A0A498CLI5</accession>
<dbReference type="SUPFAM" id="SSF160719">
    <property type="entry name" value="gpW/gp25-like"/>
    <property type="match status" value="1"/>
</dbReference>
<dbReference type="EMBL" id="RCHT01000019">
    <property type="protein sequence ID" value="RLL09658.1"/>
    <property type="molecule type" value="Genomic_DNA"/>
</dbReference>
<dbReference type="RefSeq" id="WP_121587150.1">
    <property type="nucleotide sequence ID" value="NZ_RCHT01000019.1"/>
</dbReference>
<organism evidence="1 2">
    <name type="scientific">Anaerotruncus massiliensis</name>
    <name type="common">ex Liu et al. 2021</name>
    <dbReference type="NCBI Taxonomy" id="2321404"/>
    <lineage>
        <taxon>Bacteria</taxon>
        <taxon>Bacillati</taxon>
        <taxon>Bacillota</taxon>
        <taxon>Clostridia</taxon>
        <taxon>Eubacteriales</taxon>
        <taxon>Oscillospiraceae</taxon>
        <taxon>Anaerotruncus</taxon>
    </lineage>
</organism>
<dbReference type="Gene3D" id="3.10.450.40">
    <property type="match status" value="1"/>
</dbReference>
<proteinExistence type="predicted"/>
<keyword evidence="2" id="KW-1185">Reference proteome</keyword>
<name>A0A498CLI5_9FIRM</name>
<dbReference type="Proteomes" id="UP000276301">
    <property type="component" value="Unassembled WGS sequence"/>
</dbReference>
<evidence type="ECO:0000313" key="2">
    <source>
        <dbReference type="Proteomes" id="UP000276301"/>
    </source>
</evidence>